<evidence type="ECO:0000256" key="3">
    <source>
        <dbReference type="ARBA" id="ARBA00023015"/>
    </source>
</evidence>
<dbReference type="GO" id="GO:0003713">
    <property type="term" value="F:transcription coactivator activity"/>
    <property type="evidence" value="ECO:0007669"/>
    <property type="project" value="InterPro"/>
</dbReference>
<feature type="region of interest" description="Disordered" evidence="7">
    <location>
        <begin position="1"/>
        <end position="49"/>
    </location>
</feature>
<dbReference type="Pfam" id="PF02229">
    <property type="entry name" value="PC4"/>
    <property type="match status" value="1"/>
</dbReference>
<feature type="compositionally biased region" description="Basic and acidic residues" evidence="7">
    <location>
        <begin position="128"/>
        <end position="138"/>
    </location>
</feature>
<name>A0A084AYA3_STACB</name>
<comment type="subcellular location">
    <subcellularLocation>
        <location evidence="1">Nucleus</location>
    </subcellularLocation>
</comment>
<reference evidence="9 10" key="1">
    <citation type="journal article" date="2014" name="BMC Genomics">
        <title>Comparative genome sequencing reveals chemotype-specific gene clusters in the toxigenic black mold Stachybotrys.</title>
        <authorList>
            <person name="Semeiks J."/>
            <person name="Borek D."/>
            <person name="Otwinowski Z."/>
            <person name="Grishin N.V."/>
        </authorList>
    </citation>
    <scope>NUCLEOTIDE SEQUENCE [LARGE SCALE GENOMIC DNA]</scope>
    <source>
        <strain evidence="10">CBS 109288 / IBT 7711</strain>
    </source>
</reference>
<dbReference type="Proteomes" id="UP000028045">
    <property type="component" value="Unassembled WGS sequence"/>
</dbReference>
<evidence type="ECO:0000256" key="6">
    <source>
        <dbReference type="ARBA" id="ARBA00023242"/>
    </source>
</evidence>
<keyword evidence="10" id="KW-1185">Reference proteome</keyword>
<dbReference type="GO" id="GO:0003677">
    <property type="term" value="F:DNA binding"/>
    <property type="evidence" value="ECO:0007669"/>
    <property type="project" value="UniProtKB-KW"/>
</dbReference>
<comment type="similarity">
    <text evidence="2">Belongs to the transcriptional coactivator PC4 family.</text>
</comment>
<proteinExistence type="inferred from homology"/>
<dbReference type="EMBL" id="KL648455">
    <property type="protein sequence ID" value="KEY70282.1"/>
    <property type="molecule type" value="Genomic_DNA"/>
</dbReference>
<evidence type="ECO:0000313" key="9">
    <source>
        <dbReference type="EMBL" id="KEY70282.1"/>
    </source>
</evidence>
<accession>A0A084AYA3</accession>
<dbReference type="GO" id="GO:0060261">
    <property type="term" value="P:positive regulation of transcription initiation by RNA polymerase II"/>
    <property type="evidence" value="ECO:0007669"/>
    <property type="project" value="InterPro"/>
</dbReference>
<dbReference type="PANTHER" id="PTHR13215">
    <property type="entry name" value="RNA POLYMERASE II TRANSCRIPTIONAL COACTIVATOR"/>
    <property type="match status" value="1"/>
</dbReference>
<keyword evidence="5" id="KW-0804">Transcription</keyword>
<organism evidence="9 10">
    <name type="scientific">Stachybotrys chartarum (strain CBS 109288 / IBT 7711)</name>
    <name type="common">Toxic black mold</name>
    <name type="synonym">Stilbospora chartarum</name>
    <dbReference type="NCBI Taxonomy" id="1280523"/>
    <lineage>
        <taxon>Eukaryota</taxon>
        <taxon>Fungi</taxon>
        <taxon>Dikarya</taxon>
        <taxon>Ascomycota</taxon>
        <taxon>Pezizomycotina</taxon>
        <taxon>Sordariomycetes</taxon>
        <taxon>Hypocreomycetidae</taxon>
        <taxon>Hypocreales</taxon>
        <taxon>Stachybotryaceae</taxon>
        <taxon>Stachybotrys</taxon>
    </lineage>
</organism>
<evidence type="ECO:0000259" key="8">
    <source>
        <dbReference type="Pfam" id="PF02229"/>
    </source>
</evidence>
<dbReference type="InterPro" id="IPR003173">
    <property type="entry name" value="PC4_C"/>
</dbReference>
<sequence>MPFTKKRSASMVEDLDDSEPRAADVPTKKSKKTASATQPDGKDDDGNPFWELSNKRRVGVSEFKKMCFVNIREYYEKDGKTLPGKKGISLSVEQYAALLKSIPSINSALREMGHPVDEPDGINAVDVAPKKSKQDKNKSSKANIDATSDEDEA</sequence>
<feature type="region of interest" description="Disordered" evidence="7">
    <location>
        <begin position="113"/>
        <end position="153"/>
    </location>
</feature>
<evidence type="ECO:0000256" key="4">
    <source>
        <dbReference type="ARBA" id="ARBA00023125"/>
    </source>
</evidence>
<keyword evidence="4" id="KW-0238">DNA-binding</keyword>
<gene>
    <name evidence="9" type="ORF">S7711_06985</name>
</gene>
<dbReference type="GO" id="GO:0005634">
    <property type="term" value="C:nucleus"/>
    <property type="evidence" value="ECO:0007669"/>
    <property type="project" value="UniProtKB-SubCell"/>
</dbReference>
<evidence type="ECO:0000256" key="5">
    <source>
        <dbReference type="ARBA" id="ARBA00023163"/>
    </source>
</evidence>
<dbReference type="HOGENOM" id="CLU_104273_0_1_1"/>
<evidence type="ECO:0000256" key="2">
    <source>
        <dbReference type="ARBA" id="ARBA00009001"/>
    </source>
</evidence>
<evidence type="ECO:0000256" key="1">
    <source>
        <dbReference type="ARBA" id="ARBA00004123"/>
    </source>
</evidence>
<dbReference type="InterPro" id="IPR045125">
    <property type="entry name" value="Sub1/Tcp4-like"/>
</dbReference>
<dbReference type="InterPro" id="IPR009044">
    <property type="entry name" value="ssDNA-bd_transcriptional_reg"/>
</dbReference>
<dbReference type="SUPFAM" id="SSF54447">
    <property type="entry name" value="ssDNA-binding transcriptional regulator domain"/>
    <property type="match status" value="1"/>
</dbReference>
<dbReference type="AlphaFoldDB" id="A0A084AYA3"/>
<protein>
    <recommendedName>
        <fullName evidence="8">Transcriptional coactivator p15 (PC4) C-terminal domain-containing protein</fullName>
    </recommendedName>
</protein>
<keyword evidence="6" id="KW-0539">Nucleus</keyword>
<dbReference type="Gene3D" id="2.30.31.10">
    <property type="entry name" value="Transcriptional Coactivator Pc4, Chain A"/>
    <property type="match status" value="1"/>
</dbReference>
<feature type="domain" description="Transcriptional coactivator p15 (PC4) C-terminal" evidence="8">
    <location>
        <begin position="50"/>
        <end position="100"/>
    </location>
</feature>
<dbReference type="OrthoDB" id="2505440at2759"/>
<evidence type="ECO:0000313" key="10">
    <source>
        <dbReference type="Proteomes" id="UP000028045"/>
    </source>
</evidence>
<evidence type="ECO:0000256" key="7">
    <source>
        <dbReference type="SAM" id="MobiDB-lite"/>
    </source>
</evidence>
<keyword evidence="3" id="KW-0805">Transcription regulation</keyword>